<evidence type="ECO:0000256" key="4">
    <source>
        <dbReference type="HAMAP-Rule" id="MF_00080"/>
    </source>
</evidence>
<dbReference type="InterPro" id="IPR019815">
    <property type="entry name" value="Translation_initiation_fac_3_C"/>
</dbReference>
<keyword evidence="2 4" id="KW-0396">Initiation factor</keyword>
<evidence type="ECO:0000259" key="8">
    <source>
        <dbReference type="Pfam" id="PF05198"/>
    </source>
</evidence>
<evidence type="ECO:0000259" key="7">
    <source>
        <dbReference type="Pfam" id="PF00707"/>
    </source>
</evidence>
<evidence type="ECO:0000256" key="5">
    <source>
        <dbReference type="NCBIfam" id="TIGR00168"/>
    </source>
</evidence>
<proteinExistence type="inferred from homology"/>
<evidence type="ECO:0000313" key="10">
    <source>
        <dbReference type="Proteomes" id="UP000287502"/>
    </source>
</evidence>
<name>A0A3R5V2A9_9BACT</name>
<comment type="similarity">
    <text evidence="1 4 6">Belongs to the IF-3 family.</text>
</comment>
<dbReference type="KEGG" id="gtl:EP073_10685"/>
<dbReference type="FunFam" id="3.30.110.10:FF:000001">
    <property type="entry name" value="Translation initiation factor IF-3"/>
    <property type="match status" value="1"/>
</dbReference>
<dbReference type="Pfam" id="PF00707">
    <property type="entry name" value="IF3_C"/>
    <property type="match status" value="1"/>
</dbReference>
<dbReference type="GO" id="GO:0032790">
    <property type="term" value="P:ribosome disassembly"/>
    <property type="evidence" value="ECO:0007669"/>
    <property type="project" value="TreeGrafter"/>
</dbReference>
<evidence type="ECO:0000256" key="2">
    <source>
        <dbReference type="ARBA" id="ARBA00022540"/>
    </source>
</evidence>
<dbReference type="GO" id="GO:0043022">
    <property type="term" value="F:ribosome binding"/>
    <property type="evidence" value="ECO:0007669"/>
    <property type="project" value="UniProtKB-ARBA"/>
</dbReference>
<comment type="subcellular location">
    <subcellularLocation>
        <location evidence="4 6">Cytoplasm</location>
    </subcellularLocation>
</comment>
<evidence type="ECO:0000256" key="1">
    <source>
        <dbReference type="ARBA" id="ARBA00005439"/>
    </source>
</evidence>
<organism evidence="9 10">
    <name type="scientific">Geovibrio thiophilus</name>
    <dbReference type="NCBI Taxonomy" id="139438"/>
    <lineage>
        <taxon>Bacteria</taxon>
        <taxon>Pseudomonadati</taxon>
        <taxon>Deferribacterota</taxon>
        <taxon>Deferribacteres</taxon>
        <taxon>Deferribacterales</taxon>
        <taxon>Geovibrionaceae</taxon>
        <taxon>Geovibrio</taxon>
    </lineage>
</organism>
<dbReference type="GO" id="GO:0016020">
    <property type="term" value="C:membrane"/>
    <property type="evidence" value="ECO:0007669"/>
    <property type="project" value="TreeGrafter"/>
</dbReference>
<dbReference type="Pfam" id="PF05198">
    <property type="entry name" value="IF3_N"/>
    <property type="match status" value="1"/>
</dbReference>
<dbReference type="InterPro" id="IPR036787">
    <property type="entry name" value="T_IF-3_N_sf"/>
</dbReference>
<protein>
    <recommendedName>
        <fullName evidence="4 5">Translation initiation factor IF-3</fullName>
    </recommendedName>
</protein>
<evidence type="ECO:0000256" key="6">
    <source>
        <dbReference type="RuleBase" id="RU000646"/>
    </source>
</evidence>
<dbReference type="SUPFAM" id="SSF55200">
    <property type="entry name" value="Translation initiation factor IF3, C-terminal domain"/>
    <property type="match status" value="1"/>
</dbReference>
<dbReference type="InterPro" id="IPR036788">
    <property type="entry name" value="T_IF-3_C_sf"/>
</dbReference>
<dbReference type="InterPro" id="IPR019814">
    <property type="entry name" value="Translation_initiation_fac_3_N"/>
</dbReference>
<dbReference type="FunFam" id="3.10.20.80:FF:000001">
    <property type="entry name" value="Translation initiation factor IF-3"/>
    <property type="match status" value="1"/>
</dbReference>
<evidence type="ECO:0000313" key="9">
    <source>
        <dbReference type="EMBL" id="QAR33850.1"/>
    </source>
</evidence>
<dbReference type="EMBL" id="CP035108">
    <property type="protein sequence ID" value="QAR33850.1"/>
    <property type="molecule type" value="Genomic_DNA"/>
</dbReference>
<feature type="domain" description="Translation initiation factor 3 C-terminal" evidence="7">
    <location>
        <begin position="92"/>
        <end position="176"/>
    </location>
</feature>
<dbReference type="PROSITE" id="PS00938">
    <property type="entry name" value="IF3"/>
    <property type="match status" value="1"/>
</dbReference>
<feature type="domain" description="Translation initiation factor 3 N-terminal" evidence="8">
    <location>
        <begin position="14"/>
        <end position="83"/>
    </location>
</feature>
<keyword evidence="10" id="KW-1185">Reference proteome</keyword>
<dbReference type="AlphaFoldDB" id="A0A3R5V2A9"/>
<dbReference type="PANTHER" id="PTHR10938">
    <property type="entry name" value="TRANSLATION INITIATION FACTOR IF-3"/>
    <property type="match status" value="1"/>
</dbReference>
<evidence type="ECO:0000256" key="3">
    <source>
        <dbReference type="ARBA" id="ARBA00022917"/>
    </source>
</evidence>
<comment type="subunit">
    <text evidence="4 6">Monomer.</text>
</comment>
<comment type="function">
    <text evidence="4 6">IF-3 binds to the 30S ribosomal subunit and shifts the equilibrium between 70S ribosomes and their 50S and 30S subunits in favor of the free subunits, thus enhancing the availability of 30S subunits on which protein synthesis initiation begins.</text>
</comment>
<dbReference type="GO" id="GO:0005829">
    <property type="term" value="C:cytosol"/>
    <property type="evidence" value="ECO:0007669"/>
    <property type="project" value="TreeGrafter"/>
</dbReference>
<accession>A0A3R5V2A9</accession>
<dbReference type="NCBIfam" id="TIGR00168">
    <property type="entry name" value="infC"/>
    <property type="match status" value="1"/>
</dbReference>
<dbReference type="PANTHER" id="PTHR10938:SF0">
    <property type="entry name" value="TRANSLATION INITIATION FACTOR IF-3, MITOCHONDRIAL"/>
    <property type="match status" value="1"/>
</dbReference>
<keyword evidence="4" id="KW-0963">Cytoplasm</keyword>
<dbReference type="HAMAP" id="MF_00080">
    <property type="entry name" value="IF_3"/>
    <property type="match status" value="1"/>
</dbReference>
<dbReference type="SUPFAM" id="SSF54364">
    <property type="entry name" value="Translation initiation factor IF3, N-terminal domain"/>
    <property type="match status" value="1"/>
</dbReference>
<keyword evidence="3 4" id="KW-0648">Protein biosynthesis</keyword>
<dbReference type="Gene3D" id="3.30.110.10">
    <property type="entry name" value="Translation initiation factor 3 (IF-3), C-terminal domain"/>
    <property type="match status" value="1"/>
</dbReference>
<dbReference type="GO" id="GO:0003743">
    <property type="term" value="F:translation initiation factor activity"/>
    <property type="evidence" value="ECO:0007669"/>
    <property type="project" value="UniProtKB-UniRule"/>
</dbReference>
<dbReference type="InterPro" id="IPR019813">
    <property type="entry name" value="Translation_initiation_fac3_CS"/>
</dbReference>
<dbReference type="Gene3D" id="3.10.20.80">
    <property type="entry name" value="Translation initiation factor 3 (IF-3), N-terminal domain"/>
    <property type="match status" value="1"/>
</dbReference>
<sequence>MRGRQQQSLDRERMNEEITSSEVRLILDDGSQRGVVPIKEALALAAEAGLDLVEVSASATPPVCRVMDFSKYKFEKNKKDREARKKQRQNQIETKEIKFRPKIEDHDYQTKLRHIRRFLEEGDKVKLVIRFRGREMMFQDSGTELLNRVTQDVTGLGVVEKTPEMQGRQQVMIISPVNN</sequence>
<reference evidence="9 10" key="1">
    <citation type="submission" date="2019-01" db="EMBL/GenBank/DDBJ databases">
        <title>Geovibrio thiophilus DSM 11263, complete genome.</title>
        <authorList>
            <person name="Spring S."/>
            <person name="Bunk B."/>
            <person name="Sproer C."/>
        </authorList>
    </citation>
    <scope>NUCLEOTIDE SEQUENCE [LARGE SCALE GENOMIC DNA]</scope>
    <source>
        <strain evidence="9 10">DSM 11263</strain>
    </source>
</reference>
<dbReference type="InterPro" id="IPR001288">
    <property type="entry name" value="Translation_initiation_fac_3"/>
</dbReference>
<dbReference type="OrthoDB" id="9806014at2"/>
<gene>
    <name evidence="4" type="primary">infC</name>
    <name evidence="9" type="ORF">EP073_10685</name>
</gene>
<dbReference type="Proteomes" id="UP000287502">
    <property type="component" value="Chromosome"/>
</dbReference>